<name>A0A642V0Q8_9ASCO</name>
<reference evidence="6" key="1">
    <citation type="journal article" date="2019" name="G3 (Bethesda)">
        <title>Genome Assemblies of Two Rare Opportunistic Yeast Pathogens: Diutina rugosa (syn. Candida rugosa) and Trichomonascus ciferrii (syn. Candida ciferrii).</title>
        <authorList>
            <person name="Mixao V."/>
            <person name="Saus E."/>
            <person name="Hansen A.P."/>
            <person name="Lass-Florl C."/>
            <person name="Gabaldon T."/>
        </authorList>
    </citation>
    <scope>NUCLEOTIDE SEQUENCE</scope>
    <source>
        <strain evidence="6">CBS 4856</strain>
    </source>
</reference>
<dbReference type="Proteomes" id="UP000761534">
    <property type="component" value="Unassembled WGS sequence"/>
</dbReference>
<dbReference type="InterPro" id="IPR047088">
    <property type="entry name" value="ORC5_C"/>
</dbReference>
<proteinExistence type="predicted"/>
<evidence type="ECO:0000259" key="5">
    <source>
        <dbReference type="Pfam" id="PF21639"/>
    </source>
</evidence>
<dbReference type="GO" id="GO:0003688">
    <property type="term" value="F:DNA replication origin binding"/>
    <property type="evidence" value="ECO:0007669"/>
    <property type="project" value="TreeGrafter"/>
</dbReference>
<keyword evidence="3" id="KW-0539">Nucleus</keyword>
<evidence type="ECO:0008006" key="8">
    <source>
        <dbReference type="Google" id="ProtNLM"/>
    </source>
</evidence>
<evidence type="ECO:0000313" key="7">
    <source>
        <dbReference type="Proteomes" id="UP000761534"/>
    </source>
</evidence>
<dbReference type="AlphaFoldDB" id="A0A642V0Q8"/>
<feature type="domain" description="ORC5 lid" evidence="5">
    <location>
        <begin position="154"/>
        <end position="212"/>
    </location>
</feature>
<dbReference type="GO" id="GO:0006270">
    <property type="term" value="P:DNA replication initiation"/>
    <property type="evidence" value="ECO:0007669"/>
    <property type="project" value="TreeGrafter"/>
</dbReference>
<evidence type="ECO:0000256" key="1">
    <source>
        <dbReference type="ARBA" id="ARBA00004123"/>
    </source>
</evidence>
<comment type="caution">
    <text evidence="6">The sequence shown here is derived from an EMBL/GenBank/DDBJ whole genome shotgun (WGS) entry which is preliminary data.</text>
</comment>
<dbReference type="OrthoDB" id="365981at2759"/>
<organism evidence="6 7">
    <name type="scientific">Trichomonascus ciferrii</name>
    <dbReference type="NCBI Taxonomy" id="44093"/>
    <lineage>
        <taxon>Eukaryota</taxon>
        <taxon>Fungi</taxon>
        <taxon>Dikarya</taxon>
        <taxon>Ascomycota</taxon>
        <taxon>Saccharomycotina</taxon>
        <taxon>Dipodascomycetes</taxon>
        <taxon>Dipodascales</taxon>
        <taxon>Trichomonascaceae</taxon>
        <taxon>Trichomonascus</taxon>
        <taxon>Trichomonascus ciferrii complex</taxon>
    </lineage>
</organism>
<dbReference type="Pfam" id="PF21639">
    <property type="entry name" value="ORC5_lid"/>
    <property type="match status" value="1"/>
</dbReference>
<dbReference type="EMBL" id="SWFS01000345">
    <property type="protein sequence ID" value="KAA8909273.1"/>
    <property type="molecule type" value="Genomic_DNA"/>
</dbReference>
<evidence type="ECO:0000256" key="2">
    <source>
        <dbReference type="ARBA" id="ARBA00022705"/>
    </source>
</evidence>
<dbReference type="PANTHER" id="PTHR12705:SF0">
    <property type="entry name" value="ORIGIN RECOGNITION COMPLEX SUBUNIT 5"/>
    <property type="match status" value="1"/>
</dbReference>
<dbReference type="InterPro" id="IPR048866">
    <property type="entry name" value="ORC5_lid"/>
</dbReference>
<evidence type="ECO:0000259" key="4">
    <source>
        <dbReference type="Pfam" id="PF14630"/>
    </source>
</evidence>
<dbReference type="InterPro" id="IPR020796">
    <property type="entry name" value="ORC5"/>
</dbReference>
<sequence>MLQRAIRMIKKDSGQNDPMDEDRSLQTDLVGQQVGFDVVAENFSAFYATLSAFFKRTNYNDTHVLVLDRIDQLPDNPADLYSCFSRLSEISDIENLLVVFVINTLEPKPLLLTSIPHIHFPRYSTDDAVKVVSQQQLRSLPEDRFTPQEQKKFWNQYCSMVVNALSSYTGSDVRLIKEVALKLWPEFVRPVLEENMDINNFVQLYRRNQRLFVSEVAVTDSLIDFTETNRSQQPSSQSGLPKQSKYILCAAYLASYNNPRYDIRFFSRAKEARSKRRDTNPRKKLKVSARSLAAPPFDLERLLAILHSIIPDDFIPNIDIGVQIATLTTLKLIVRTSNTDPLDSRTRWKVNASWTLVKQVADDIGFEIEDYLVE</sequence>
<accession>A0A642V0Q8</accession>
<gene>
    <name evidence="6" type="ORF">TRICI_004585</name>
</gene>
<keyword evidence="2" id="KW-0235">DNA replication</keyword>
<feature type="domain" description="Origin recognition complex subunit 5 C-terminal" evidence="4">
    <location>
        <begin position="240"/>
        <end position="372"/>
    </location>
</feature>
<dbReference type="Pfam" id="PF14630">
    <property type="entry name" value="ORC5_C"/>
    <property type="match status" value="1"/>
</dbReference>
<dbReference type="GO" id="GO:0005664">
    <property type="term" value="C:nuclear origin of replication recognition complex"/>
    <property type="evidence" value="ECO:0007669"/>
    <property type="project" value="TreeGrafter"/>
</dbReference>
<comment type="subcellular location">
    <subcellularLocation>
        <location evidence="1">Nucleus</location>
    </subcellularLocation>
</comment>
<evidence type="ECO:0000256" key="3">
    <source>
        <dbReference type="ARBA" id="ARBA00023242"/>
    </source>
</evidence>
<protein>
    <recommendedName>
        <fullName evidence="8">Origin recognition complex subunit 5</fullName>
    </recommendedName>
</protein>
<dbReference type="PANTHER" id="PTHR12705">
    <property type="entry name" value="ORIGIN RECOGNITION COMPLEX SUBUNIT 5"/>
    <property type="match status" value="1"/>
</dbReference>
<keyword evidence="7" id="KW-1185">Reference proteome</keyword>
<evidence type="ECO:0000313" key="6">
    <source>
        <dbReference type="EMBL" id="KAA8909273.1"/>
    </source>
</evidence>
<dbReference type="VEuPathDB" id="FungiDB:TRICI_004585"/>